<sequence>MNKTTRLVSGATIALMVTGAVATTATTANAATGTPAAPAAGAPIAADPFTLTTEILPGVRYTSNTQDGSVSIQTGLGSLTTVGTQFQVKDGSGALVAGTALATSPKAEQAATAPASLPETQQAAAQQPAPQPAAVEQPVTSAQPIYTQDEFNSALSVAATQFGLATGIGSLAGGAVGGITGCVLGATIGFALVPEFFLGSGAAGCLVGAGLGATVGPLIGAAILGVPVGIASAVQMYNTLNAPAPAAS</sequence>
<feature type="region of interest" description="Disordered" evidence="1">
    <location>
        <begin position="107"/>
        <end position="139"/>
    </location>
</feature>
<protein>
    <recommendedName>
        <fullName evidence="3">DUF8020 domain-containing protein</fullName>
    </recommendedName>
</protein>
<dbReference type="InterPro" id="IPR058333">
    <property type="entry name" value="DUF8020"/>
</dbReference>
<proteinExistence type="predicted"/>
<feature type="signal peptide" evidence="2">
    <location>
        <begin position="1"/>
        <end position="30"/>
    </location>
</feature>
<feature type="chain" id="PRO_5011312659" description="DUF8020 domain-containing protein" evidence="2">
    <location>
        <begin position="31"/>
        <end position="248"/>
    </location>
</feature>
<accession>A0A231GZQ5</accession>
<gene>
    <name evidence="4" type="ORF">B7C42_06016</name>
</gene>
<dbReference type="RefSeq" id="WP_036507978.1">
    <property type="nucleotide sequence ID" value="NZ_JAAXOR010000008.1"/>
</dbReference>
<feature type="domain" description="DUF8020" evidence="3">
    <location>
        <begin position="58"/>
        <end position="103"/>
    </location>
</feature>
<dbReference type="Proteomes" id="UP000215506">
    <property type="component" value="Unassembled WGS sequence"/>
</dbReference>
<dbReference type="Pfam" id="PF26059">
    <property type="entry name" value="DUF8020"/>
    <property type="match status" value="1"/>
</dbReference>
<evidence type="ECO:0000313" key="4">
    <source>
        <dbReference type="EMBL" id="OXR42032.1"/>
    </source>
</evidence>
<name>A0A231GZQ5_9NOCA</name>
<keyword evidence="5" id="KW-1185">Reference proteome</keyword>
<evidence type="ECO:0000256" key="2">
    <source>
        <dbReference type="SAM" id="SignalP"/>
    </source>
</evidence>
<evidence type="ECO:0000256" key="1">
    <source>
        <dbReference type="SAM" id="MobiDB-lite"/>
    </source>
</evidence>
<evidence type="ECO:0000259" key="3">
    <source>
        <dbReference type="Pfam" id="PF26059"/>
    </source>
</evidence>
<dbReference type="AlphaFoldDB" id="A0A231GZQ5"/>
<organism evidence="4 5">
    <name type="scientific">Nocardia cerradoensis</name>
    <dbReference type="NCBI Taxonomy" id="85688"/>
    <lineage>
        <taxon>Bacteria</taxon>
        <taxon>Bacillati</taxon>
        <taxon>Actinomycetota</taxon>
        <taxon>Actinomycetes</taxon>
        <taxon>Mycobacteriales</taxon>
        <taxon>Nocardiaceae</taxon>
        <taxon>Nocardia</taxon>
    </lineage>
</organism>
<keyword evidence="2" id="KW-0732">Signal</keyword>
<reference evidence="4 5" key="1">
    <citation type="submission" date="2017-07" db="EMBL/GenBank/DDBJ databases">
        <title>First draft Genome Sequence of Nocardia cerradoensis isolated from human infection.</title>
        <authorList>
            <person name="Carrasco G."/>
        </authorList>
    </citation>
    <scope>NUCLEOTIDE SEQUENCE [LARGE SCALE GENOMIC DNA]</scope>
    <source>
        <strain evidence="4 5">CNM20130759</strain>
    </source>
</reference>
<comment type="caution">
    <text evidence="4">The sequence shown here is derived from an EMBL/GenBank/DDBJ whole genome shotgun (WGS) entry which is preliminary data.</text>
</comment>
<dbReference type="EMBL" id="NGAF01000016">
    <property type="protein sequence ID" value="OXR42032.1"/>
    <property type="molecule type" value="Genomic_DNA"/>
</dbReference>
<evidence type="ECO:0000313" key="5">
    <source>
        <dbReference type="Proteomes" id="UP000215506"/>
    </source>
</evidence>
<feature type="compositionally biased region" description="Low complexity" evidence="1">
    <location>
        <begin position="118"/>
        <end position="139"/>
    </location>
</feature>